<organism evidence="7 8">
    <name type="scientific">Candidatus Ligilactobacillus excrementigallinarum</name>
    <dbReference type="NCBI Taxonomy" id="2838641"/>
    <lineage>
        <taxon>Bacteria</taxon>
        <taxon>Bacillati</taxon>
        <taxon>Bacillota</taxon>
        <taxon>Bacilli</taxon>
        <taxon>Lactobacillales</taxon>
        <taxon>Lactobacillaceae</taxon>
        <taxon>Ligilactobacillus</taxon>
    </lineage>
</organism>
<sequence>MTYQTIYPYTGKQMYAYPNATDQEVNQALDTAHALYQKWRNETVASRKPQLLAIATLMKDRRQQLSEKIVYDMGKLLTEAQAEVDLCVRIVEYYAKNAEKMLQPVELQVPMGKAKYVKQATGIIMAVEPWNFPLYQIVRVFAPNYMVGNPMLLKDASICPTSAQAFADLVLEAGAPKGALTNLFIDYDQVARIIADDRVAGVCLTGSERGGASVAQEAGKNLKKATLELGGNDAFIVLADADWNLLRKVAPAARLDNAGQVCTSSKRFIVPAEQKAEFIELMQTAFSKLKMGNPMNPETTLAPLSSKAAQQKLQQQVDLAVQHGARLVMGGHAVTGQGFFFEPTILTDITPDNPIFDQELFGPVAMIYAVDSEDEAIKLANNSKFGLGGTVFSQNLEHAQQVASRIETGMTFINSGWDSIPEIPFGGVKHSGFGRELGMQGLDAFVNEHLIYIKD</sequence>
<dbReference type="GO" id="GO:0004777">
    <property type="term" value="F:succinate-semialdehyde dehydrogenase (NAD+) activity"/>
    <property type="evidence" value="ECO:0007669"/>
    <property type="project" value="TreeGrafter"/>
</dbReference>
<evidence type="ECO:0000259" key="6">
    <source>
        <dbReference type="Pfam" id="PF00171"/>
    </source>
</evidence>
<evidence type="ECO:0000256" key="5">
    <source>
        <dbReference type="RuleBase" id="RU003345"/>
    </source>
</evidence>
<dbReference type="InterPro" id="IPR029510">
    <property type="entry name" value="Ald_DH_CS_GLU"/>
</dbReference>
<dbReference type="PANTHER" id="PTHR43217:SF2">
    <property type="entry name" value="SUCCINATE-SEMIALDEHYDE DEHYDROGENASE [NADP(+)]"/>
    <property type="match status" value="1"/>
</dbReference>
<comment type="similarity">
    <text evidence="1 5">Belongs to the aldehyde dehydrogenase family.</text>
</comment>
<feature type="domain" description="Aldehyde dehydrogenase" evidence="6">
    <location>
        <begin position="3"/>
        <end position="447"/>
    </location>
</feature>
<dbReference type="PANTHER" id="PTHR43217">
    <property type="entry name" value="SUCCINATE SEMIALDEHYDE DEHYDROGENASE [NAD(P)+] SAD"/>
    <property type="match status" value="1"/>
</dbReference>
<evidence type="ECO:0000313" key="7">
    <source>
        <dbReference type="EMBL" id="HIX01868.1"/>
    </source>
</evidence>
<gene>
    <name evidence="7" type="ORF">H9861_03845</name>
</gene>
<proteinExistence type="inferred from homology"/>
<evidence type="ECO:0000256" key="4">
    <source>
        <dbReference type="PROSITE-ProRule" id="PRU10007"/>
    </source>
</evidence>
<dbReference type="SUPFAM" id="SSF53720">
    <property type="entry name" value="ALDH-like"/>
    <property type="match status" value="1"/>
</dbReference>
<dbReference type="InterPro" id="IPR047110">
    <property type="entry name" value="GABD/Sad-like"/>
</dbReference>
<name>A0A9D2A9N9_9LACO</name>
<dbReference type="EMBL" id="DXFP01000032">
    <property type="protein sequence ID" value="HIX01868.1"/>
    <property type="molecule type" value="Genomic_DNA"/>
</dbReference>
<dbReference type="Gene3D" id="3.40.605.10">
    <property type="entry name" value="Aldehyde Dehydrogenase, Chain A, domain 1"/>
    <property type="match status" value="1"/>
</dbReference>
<feature type="active site" evidence="4">
    <location>
        <position position="228"/>
    </location>
</feature>
<dbReference type="InterPro" id="IPR016161">
    <property type="entry name" value="Ald_DH/histidinol_DH"/>
</dbReference>
<dbReference type="InterPro" id="IPR015590">
    <property type="entry name" value="Aldehyde_DH_dom"/>
</dbReference>
<dbReference type="InterPro" id="IPR016163">
    <property type="entry name" value="Ald_DH_C"/>
</dbReference>
<evidence type="ECO:0000313" key="8">
    <source>
        <dbReference type="Proteomes" id="UP000823963"/>
    </source>
</evidence>
<evidence type="ECO:0000256" key="3">
    <source>
        <dbReference type="ARBA" id="ARBA00023002"/>
    </source>
</evidence>
<dbReference type="PROSITE" id="PS00687">
    <property type="entry name" value="ALDEHYDE_DEHYDR_GLU"/>
    <property type="match status" value="1"/>
</dbReference>
<evidence type="ECO:0000256" key="2">
    <source>
        <dbReference type="ARBA" id="ARBA00022857"/>
    </source>
</evidence>
<dbReference type="GO" id="GO:0004030">
    <property type="term" value="F:aldehyde dehydrogenase [NAD(P)+] activity"/>
    <property type="evidence" value="ECO:0007669"/>
    <property type="project" value="InterPro"/>
</dbReference>
<comment type="caution">
    <text evidence="7">The sequence shown here is derived from an EMBL/GenBank/DDBJ whole genome shotgun (WGS) entry which is preliminary data.</text>
</comment>
<evidence type="ECO:0000256" key="1">
    <source>
        <dbReference type="ARBA" id="ARBA00009986"/>
    </source>
</evidence>
<accession>A0A9D2A9N9</accession>
<keyword evidence="2" id="KW-0521">NADP</keyword>
<reference evidence="7" key="1">
    <citation type="journal article" date="2021" name="PeerJ">
        <title>Extensive microbial diversity within the chicken gut microbiome revealed by metagenomics and culture.</title>
        <authorList>
            <person name="Gilroy R."/>
            <person name="Ravi A."/>
            <person name="Getino M."/>
            <person name="Pursley I."/>
            <person name="Horton D.L."/>
            <person name="Alikhan N.F."/>
            <person name="Baker D."/>
            <person name="Gharbi K."/>
            <person name="Hall N."/>
            <person name="Watson M."/>
            <person name="Adriaenssens E.M."/>
            <person name="Foster-Nyarko E."/>
            <person name="Jarju S."/>
            <person name="Secka A."/>
            <person name="Antonio M."/>
            <person name="Oren A."/>
            <person name="Chaudhuri R.R."/>
            <person name="La Ragione R."/>
            <person name="Hildebrand F."/>
            <person name="Pallen M.J."/>
        </authorList>
    </citation>
    <scope>NUCLEOTIDE SEQUENCE</scope>
    <source>
        <strain evidence="7">6627</strain>
    </source>
</reference>
<dbReference type="Proteomes" id="UP000823963">
    <property type="component" value="Unassembled WGS sequence"/>
</dbReference>
<reference evidence="7" key="2">
    <citation type="submission" date="2021-04" db="EMBL/GenBank/DDBJ databases">
        <authorList>
            <person name="Gilroy R."/>
        </authorList>
    </citation>
    <scope>NUCLEOTIDE SEQUENCE</scope>
    <source>
        <strain evidence="7">6627</strain>
    </source>
</reference>
<dbReference type="Pfam" id="PF00171">
    <property type="entry name" value="Aldedh"/>
    <property type="match status" value="1"/>
</dbReference>
<dbReference type="AlphaFoldDB" id="A0A9D2A9N9"/>
<dbReference type="CDD" id="cd07100">
    <property type="entry name" value="ALDH_SSADH1_GabD1"/>
    <property type="match status" value="1"/>
</dbReference>
<keyword evidence="3 5" id="KW-0560">Oxidoreductase</keyword>
<dbReference type="FunFam" id="3.40.309.10:FF:000009">
    <property type="entry name" value="Aldehyde dehydrogenase A"/>
    <property type="match status" value="1"/>
</dbReference>
<dbReference type="FunFam" id="3.40.605.10:FF:000012">
    <property type="entry name" value="NAD-dependent succinate-semialdehyde dehydrogenase"/>
    <property type="match status" value="1"/>
</dbReference>
<dbReference type="Gene3D" id="3.40.309.10">
    <property type="entry name" value="Aldehyde Dehydrogenase, Chain A, domain 2"/>
    <property type="match status" value="1"/>
</dbReference>
<protein>
    <submittedName>
        <fullName evidence="7">NAD-dependent succinate-semialdehyde dehydrogenase</fullName>
    </submittedName>
</protein>
<dbReference type="InterPro" id="IPR044148">
    <property type="entry name" value="ALDH_GabD1-like"/>
</dbReference>
<dbReference type="InterPro" id="IPR016162">
    <property type="entry name" value="Ald_DH_N"/>
</dbReference>